<name>A0A919P2W7_9CELL</name>
<evidence type="ECO:0000313" key="5">
    <source>
        <dbReference type="EMBL" id="GIG22263.1"/>
    </source>
</evidence>
<evidence type="ECO:0000259" key="4">
    <source>
        <dbReference type="PROSITE" id="PS51462"/>
    </source>
</evidence>
<dbReference type="Proteomes" id="UP000632740">
    <property type="component" value="Unassembled WGS sequence"/>
</dbReference>
<keyword evidence="6" id="KW-1185">Reference proteome</keyword>
<feature type="region of interest" description="Disordered" evidence="3">
    <location>
        <begin position="1"/>
        <end position="32"/>
    </location>
</feature>
<dbReference type="InterPro" id="IPR020084">
    <property type="entry name" value="NUDIX_hydrolase_CS"/>
</dbReference>
<feature type="domain" description="Nudix hydrolase" evidence="4">
    <location>
        <begin position="47"/>
        <end position="181"/>
    </location>
</feature>
<protein>
    <recommendedName>
        <fullName evidence="4">Nudix hydrolase domain-containing protein</fullName>
    </recommendedName>
</protein>
<dbReference type="AlphaFoldDB" id="A0A919P2W7"/>
<dbReference type="PANTHER" id="PTHR43046:SF2">
    <property type="entry name" value="8-OXO-DGTP DIPHOSPHATASE-RELATED"/>
    <property type="match status" value="1"/>
</dbReference>
<feature type="compositionally biased region" description="Low complexity" evidence="3">
    <location>
        <begin position="194"/>
        <end position="206"/>
    </location>
</feature>
<comment type="cofactor">
    <cofactor evidence="1">
        <name>Mg(2+)</name>
        <dbReference type="ChEBI" id="CHEBI:18420"/>
    </cofactor>
</comment>
<reference evidence="5" key="1">
    <citation type="submission" date="2021-01" db="EMBL/GenBank/DDBJ databases">
        <title>Whole genome shotgun sequence of Cellulomonas chitinilytica NBRC 110799.</title>
        <authorList>
            <person name="Komaki H."/>
            <person name="Tamura T."/>
        </authorList>
    </citation>
    <scope>NUCLEOTIDE SEQUENCE</scope>
    <source>
        <strain evidence="5">NBRC 110799</strain>
    </source>
</reference>
<keyword evidence="2" id="KW-0378">Hydrolase</keyword>
<accession>A0A919P2W7</accession>
<dbReference type="InterPro" id="IPR015797">
    <property type="entry name" value="NUDIX_hydrolase-like_dom_sf"/>
</dbReference>
<dbReference type="GO" id="GO:0016787">
    <property type="term" value="F:hydrolase activity"/>
    <property type="evidence" value="ECO:0007669"/>
    <property type="project" value="UniProtKB-KW"/>
</dbReference>
<dbReference type="EMBL" id="BONK01000010">
    <property type="protein sequence ID" value="GIG22263.1"/>
    <property type="molecule type" value="Genomic_DNA"/>
</dbReference>
<dbReference type="Pfam" id="PF00293">
    <property type="entry name" value="NUDIX"/>
    <property type="match status" value="1"/>
</dbReference>
<evidence type="ECO:0000256" key="2">
    <source>
        <dbReference type="ARBA" id="ARBA00022801"/>
    </source>
</evidence>
<sequence length="206" mass="21806">MEDRTSAEPRMTAPPDDVTSGPPPGVRHHRQPGDGWVECACGRRHWGLHGAAGLLLTRRDAHGRPVAVVLQHRAPWSDQGGTWGLPGGARTPHESAEDAALREAAEEAGIAPSAVRVRGTSVLAHPDWSYTTVLADELAPVEPSATDAESVEVRWVAVEDVDGLALLPAFADAWPDLRRRLWATGDAPSRDGHTPTGGTPGDPSTA</sequence>
<dbReference type="PANTHER" id="PTHR43046">
    <property type="entry name" value="GDP-MANNOSE MANNOSYL HYDROLASE"/>
    <property type="match status" value="1"/>
</dbReference>
<dbReference type="SUPFAM" id="SSF55811">
    <property type="entry name" value="Nudix"/>
    <property type="match status" value="1"/>
</dbReference>
<comment type="caution">
    <text evidence="5">The sequence shown here is derived from an EMBL/GenBank/DDBJ whole genome shotgun (WGS) entry which is preliminary data.</text>
</comment>
<dbReference type="Gene3D" id="3.90.79.10">
    <property type="entry name" value="Nucleoside Triphosphate Pyrophosphohydrolase"/>
    <property type="match status" value="1"/>
</dbReference>
<gene>
    <name evidence="5" type="ORF">Cch01nite_29870</name>
</gene>
<proteinExistence type="predicted"/>
<dbReference type="PROSITE" id="PS00893">
    <property type="entry name" value="NUDIX_BOX"/>
    <property type="match status" value="1"/>
</dbReference>
<dbReference type="InterPro" id="IPR000086">
    <property type="entry name" value="NUDIX_hydrolase_dom"/>
</dbReference>
<dbReference type="PROSITE" id="PS51462">
    <property type="entry name" value="NUDIX"/>
    <property type="match status" value="1"/>
</dbReference>
<evidence type="ECO:0000256" key="3">
    <source>
        <dbReference type="SAM" id="MobiDB-lite"/>
    </source>
</evidence>
<evidence type="ECO:0000313" key="6">
    <source>
        <dbReference type="Proteomes" id="UP000632740"/>
    </source>
</evidence>
<evidence type="ECO:0000256" key="1">
    <source>
        <dbReference type="ARBA" id="ARBA00001946"/>
    </source>
</evidence>
<feature type="region of interest" description="Disordered" evidence="3">
    <location>
        <begin position="184"/>
        <end position="206"/>
    </location>
</feature>
<organism evidence="5 6">
    <name type="scientific">Cellulomonas chitinilytica</name>
    <dbReference type="NCBI Taxonomy" id="398759"/>
    <lineage>
        <taxon>Bacteria</taxon>
        <taxon>Bacillati</taxon>
        <taxon>Actinomycetota</taxon>
        <taxon>Actinomycetes</taxon>
        <taxon>Micrococcales</taxon>
        <taxon>Cellulomonadaceae</taxon>
        <taxon>Cellulomonas</taxon>
    </lineage>
</organism>